<evidence type="ECO:0000313" key="2">
    <source>
        <dbReference type="Proteomes" id="UP000834106"/>
    </source>
</evidence>
<sequence length="99" mass="10570">MKALTLAVPISHEDGKEVPIQAEAPKSIVTINGLILACPCLFQLASPCLAIFHFHVRNGPVPSDGLATSDLAARVKYKAFRKIICSAISSSGTFFFPTL</sequence>
<accession>A0AAD1Z4J5</accession>
<reference evidence="1" key="1">
    <citation type="submission" date="2023-05" db="EMBL/GenBank/DDBJ databases">
        <authorList>
            <person name="Huff M."/>
        </authorList>
    </citation>
    <scope>NUCLEOTIDE SEQUENCE</scope>
</reference>
<gene>
    <name evidence="1" type="ORF">FPE_LOCUS10497</name>
</gene>
<protein>
    <submittedName>
        <fullName evidence="1">Uncharacterized protein</fullName>
    </submittedName>
</protein>
<evidence type="ECO:0000313" key="1">
    <source>
        <dbReference type="EMBL" id="CAI9763067.1"/>
    </source>
</evidence>
<organism evidence="1 2">
    <name type="scientific">Fraxinus pennsylvanica</name>
    <dbReference type="NCBI Taxonomy" id="56036"/>
    <lineage>
        <taxon>Eukaryota</taxon>
        <taxon>Viridiplantae</taxon>
        <taxon>Streptophyta</taxon>
        <taxon>Embryophyta</taxon>
        <taxon>Tracheophyta</taxon>
        <taxon>Spermatophyta</taxon>
        <taxon>Magnoliopsida</taxon>
        <taxon>eudicotyledons</taxon>
        <taxon>Gunneridae</taxon>
        <taxon>Pentapetalae</taxon>
        <taxon>asterids</taxon>
        <taxon>lamiids</taxon>
        <taxon>Lamiales</taxon>
        <taxon>Oleaceae</taxon>
        <taxon>Oleeae</taxon>
        <taxon>Fraxinus</taxon>
    </lineage>
</organism>
<dbReference type="AlphaFoldDB" id="A0AAD1Z4J5"/>
<name>A0AAD1Z4J5_9LAMI</name>
<dbReference type="EMBL" id="OU503041">
    <property type="protein sequence ID" value="CAI9763067.1"/>
    <property type="molecule type" value="Genomic_DNA"/>
</dbReference>
<proteinExistence type="predicted"/>
<dbReference type="Proteomes" id="UP000834106">
    <property type="component" value="Chromosome 6"/>
</dbReference>
<keyword evidence="2" id="KW-1185">Reference proteome</keyword>